<dbReference type="AlphaFoldDB" id="A0AAV7H1S5"/>
<reference evidence="3 4" key="1">
    <citation type="journal article" date="2021" name="Hortic Res">
        <title>Chromosome-scale assembly of the Dendrobium chrysotoxum genome enhances the understanding of orchid evolution.</title>
        <authorList>
            <person name="Zhang Y."/>
            <person name="Zhang G.Q."/>
            <person name="Zhang D."/>
            <person name="Liu X.D."/>
            <person name="Xu X.Y."/>
            <person name="Sun W.H."/>
            <person name="Yu X."/>
            <person name="Zhu X."/>
            <person name="Wang Z.W."/>
            <person name="Zhao X."/>
            <person name="Zhong W.Y."/>
            <person name="Chen H."/>
            <person name="Yin W.L."/>
            <person name="Huang T."/>
            <person name="Niu S.C."/>
            <person name="Liu Z.J."/>
        </authorList>
    </citation>
    <scope>NUCLEOTIDE SEQUENCE [LARGE SCALE GENOMIC DNA]</scope>
    <source>
        <strain evidence="3">Lindl</strain>
    </source>
</reference>
<evidence type="ECO:0000256" key="1">
    <source>
        <dbReference type="ARBA" id="ARBA00022737"/>
    </source>
</evidence>
<proteinExistence type="predicted"/>
<dbReference type="GO" id="GO:0009451">
    <property type="term" value="P:RNA modification"/>
    <property type="evidence" value="ECO:0007669"/>
    <property type="project" value="InterPro"/>
</dbReference>
<dbReference type="InterPro" id="IPR046960">
    <property type="entry name" value="PPR_At4g14850-like_plant"/>
</dbReference>
<dbReference type="Gene3D" id="1.25.40.10">
    <property type="entry name" value="Tetratricopeptide repeat domain"/>
    <property type="match status" value="2"/>
</dbReference>
<dbReference type="InterPro" id="IPR011990">
    <property type="entry name" value="TPR-like_helical_dom_sf"/>
</dbReference>
<dbReference type="NCBIfam" id="TIGR00756">
    <property type="entry name" value="PPR"/>
    <property type="match status" value="1"/>
</dbReference>
<organism evidence="3 4">
    <name type="scientific">Dendrobium chrysotoxum</name>
    <name type="common">Orchid</name>
    <dbReference type="NCBI Taxonomy" id="161865"/>
    <lineage>
        <taxon>Eukaryota</taxon>
        <taxon>Viridiplantae</taxon>
        <taxon>Streptophyta</taxon>
        <taxon>Embryophyta</taxon>
        <taxon>Tracheophyta</taxon>
        <taxon>Spermatophyta</taxon>
        <taxon>Magnoliopsida</taxon>
        <taxon>Liliopsida</taxon>
        <taxon>Asparagales</taxon>
        <taxon>Orchidaceae</taxon>
        <taxon>Epidendroideae</taxon>
        <taxon>Malaxideae</taxon>
        <taxon>Dendrobiinae</taxon>
        <taxon>Dendrobium</taxon>
    </lineage>
</organism>
<evidence type="ECO:0000256" key="2">
    <source>
        <dbReference type="PROSITE-ProRule" id="PRU00708"/>
    </source>
</evidence>
<feature type="repeat" description="PPR" evidence="2">
    <location>
        <begin position="195"/>
        <end position="229"/>
    </location>
</feature>
<dbReference type="InterPro" id="IPR002885">
    <property type="entry name" value="PPR_rpt"/>
</dbReference>
<name>A0AAV7H1S5_DENCH</name>
<sequence length="356" mass="40293">MPVTAPATRTTSFTTVDEEAMKFLPNKAKAENARGRRQKGQHNINFELEDSRESVAATVTEVPSDEKKAFGEVSYEQLVKEMEHASSLAIIDRLSRCLGMILRLLSAGDAVNALQLFGNMFTENGIEIDGLDLVSVLQACSFVGYVSYGRSVHGHVFQRGFEADLFISNSLVAMYSKCFHMSSAYMFLIQMTQTNLVTWNSILSSLVENEKHVEAILLPESMKKPGVEGDPYTAVFLLQACKMLGLEAFCRSIHALIIRRLFELNNFVLNSLLDAYAKCKLMELALRFFRQMPSQDMISWSTMIFGFSHYGQPHRVFAFFIQMRLRTYKIFDLGGLLMFSTRTSLSMMRLDGLEFF</sequence>
<keyword evidence="4" id="KW-1185">Reference proteome</keyword>
<dbReference type="PROSITE" id="PS51375">
    <property type="entry name" value="PPR"/>
    <property type="match status" value="2"/>
</dbReference>
<dbReference type="Pfam" id="PF01535">
    <property type="entry name" value="PPR"/>
    <property type="match status" value="3"/>
</dbReference>
<evidence type="ECO:0008006" key="5">
    <source>
        <dbReference type="Google" id="ProtNLM"/>
    </source>
</evidence>
<dbReference type="EMBL" id="JAGFBR010000009">
    <property type="protein sequence ID" value="KAH0462009.1"/>
    <property type="molecule type" value="Genomic_DNA"/>
</dbReference>
<dbReference type="Proteomes" id="UP000775213">
    <property type="component" value="Unassembled WGS sequence"/>
</dbReference>
<comment type="caution">
    <text evidence="3">The sequence shown here is derived from an EMBL/GenBank/DDBJ whole genome shotgun (WGS) entry which is preliminary data.</text>
</comment>
<keyword evidence="1" id="KW-0677">Repeat</keyword>
<dbReference type="PANTHER" id="PTHR47926">
    <property type="entry name" value="PENTATRICOPEPTIDE REPEAT-CONTAINING PROTEIN"/>
    <property type="match status" value="1"/>
</dbReference>
<feature type="repeat" description="PPR" evidence="2">
    <location>
        <begin position="265"/>
        <end position="299"/>
    </location>
</feature>
<accession>A0AAV7H1S5</accession>
<gene>
    <name evidence="3" type="ORF">IEQ34_009584</name>
</gene>
<evidence type="ECO:0000313" key="4">
    <source>
        <dbReference type="Proteomes" id="UP000775213"/>
    </source>
</evidence>
<protein>
    <recommendedName>
        <fullName evidence="5">Pentatricopeptide repeat-containing protein</fullName>
    </recommendedName>
</protein>
<dbReference type="GO" id="GO:0003723">
    <property type="term" value="F:RNA binding"/>
    <property type="evidence" value="ECO:0007669"/>
    <property type="project" value="InterPro"/>
</dbReference>
<evidence type="ECO:0000313" key="3">
    <source>
        <dbReference type="EMBL" id="KAH0462009.1"/>
    </source>
</evidence>